<dbReference type="PROSITE" id="PS50950">
    <property type="entry name" value="ZF_THAP"/>
    <property type="match status" value="1"/>
</dbReference>
<dbReference type="AlphaFoldDB" id="A0ABD0W5Q6"/>
<evidence type="ECO:0000256" key="5">
    <source>
        <dbReference type="PROSITE-ProRule" id="PRU00309"/>
    </source>
</evidence>
<dbReference type="PANTHER" id="PTHR47577">
    <property type="entry name" value="THAP DOMAIN-CONTAINING PROTEIN 6"/>
    <property type="match status" value="1"/>
</dbReference>
<evidence type="ECO:0000256" key="4">
    <source>
        <dbReference type="ARBA" id="ARBA00023125"/>
    </source>
</evidence>
<keyword evidence="9" id="KW-1185">Reference proteome</keyword>
<dbReference type="EMBL" id="JAGEUA010000009">
    <property type="protein sequence ID" value="KAL0966330.1"/>
    <property type="molecule type" value="Genomic_DNA"/>
</dbReference>
<reference evidence="8 9" key="1">
    <citation type="submission" date="2024-06" db="EMBL/GenBank/DDBJ databases">
        <authorList>
            <person name="Pan Q."/>
            <person name="Wen M."/>
            <person name="Jouanno E."/>
            <person name="Zahm M."/>
            <person name="Klopp C."/>
            <person name="Cabau C."/>
            <person name="Louis A."/>
            <person name="Berthelot C."/>
            <person name="Parey E."/>
            <person name="Roest Crollius H."/>
            <person name="Montfort J."/>
            <person name="Robinson-Rechavi M."/>
            <person name="Bouchez O."/>
            <person name="Lampietro C."/>
            <person name="Lopez Roques C."/>
            <person name="Donnadieu C."/>
            <person name="Postlethwait J."/>
            <person name="Bobe J."/>
            <person name="Verreycken H."/>
            <person name="Guiguen Y."/>
        </authorList>
    </citation>
    <scope>NUCLEOTIDE SEQUENCE [LARGE SCALE GENOMIC DNA]</scope>
    <source>
        <strain evidence="8">Up_M1</strain>
        <tissue evidence="8">Testis</tissue>
    </source>
</reference>
<evidence type="ECO:0000259" key="7">
    <source>
        <dbReference type="PROSITE" id="PS50950"/>
    </source>
</evidence>
<dbReference type="GO" id="GO:0008270">
    <property type="term" value="F:zinc ion binding"/>
    <property type="evidence" value="ECO:0007669"/>
    <property type="project" value="UniProtKB-KW"/>
</dbReference>
<gene>
    <name evidence="8" type="ORF">UPYG_G00293970</name>
</gene>
<dbReference type="Pfam" id="PF21789">
    <property type="entry name" value="TNP-like_RNaseH_C"/>
    <property type="match status" value="1"/>
</dbReference>
<evidence type="ECO:0000256" key="6">
    <source>
        <dbReference type="SAM" id="MobiDB-lite"/>
    </source>
</evidence>
<evidence type="ECO:0000256" key="1">
    <source>
        <dbReference type="ARBA" id="ARBA00022723"/>
    </source>
</evidence>
<sequence>MMPDFCAAYGCSNERNEKTKQKGITFHSFPSDKQRRQSWTIALRREGFEPKTAPYCAAVIFGLKILTKSGQTVRLRQGATPSIFKFPDHLSKQPSSSRLSRTSNRAIEESPHTPVRGRPALFDQSISDHQYALDPVKAKRNTESIGWRWLFACSWKLDIRSLKNVLLRSNFFRYLSVTGFVINIDSFTMMIPELLEGQRYVCTYRLSQDHLELFFNSIRASGGWNNNPTVAHFQSYFRRIMVRCGIAPGKTGNVQAQDDTMCLSAVDMSSVVPAEDDDDNIASSPFEQITETTEA</sequence>
<dbReference type="GO" id="GO:0003677">
    <property type="term" value="F:DNA binding"/>
    <property type="evidence" value="ECO:0007669"/>
    <property type="project" value="UniProtKB-UniRule"/>
</dbReference>
<dbReference type="PANTHER" id="PTHR47577:SF2">
    <property type="entry name" value="THAP DOMAIN CONTAINING 9"/>
    <property type="match status" value="1"/>
</dbReference>
<name>A0ABD0W5Q6_UMBPY</name>
<evidence type="ECO:0000256" key="2">
    <source>
        <dbReference type="ARBA" id="ARBA00022771"/>
    </source>
</evidence>
<keyword evidence="3" id="KW-0862">Zinc</keyword>
<feature type="compositionally biased region" description="Polar residues" evidence="6">
    <location>
        <begin position="92"/>
        <end position="105"/>
    </location>
</feature>
<keyword evidence="1" id="KW-0479">Metal-binding</keyword>
<dbReference type="SUPFAM" id="SSF57716">
    <property type="entry name" value="Glucocorticoid receptor-like (DNA-binding domain)"/>
    <property type="match status" value="1"/>
</dbReference>
<feature type="domain" description="THAP-type" evidence="7">
    <location>
        <begin position="2"/>
        <end position="84"/>
    </location>
</feature>
<comment type="caution">
    <text evidence="8">The sequence shown here is derived from an EMBL/GenBank/DDBJ whole genome shotgun (WGS) entry which is preliminary data.</text>
</comment>
<proteinExistence type="predicted"/>
<keyword evidence="4 5" id="KW-0238">DNA-binding</keyword>
<dbReference type="Pfam" id="PF05485">
    <property type="entry name" value="THAP"/>
    <property type="match status" value="1"/>
</dbReference>
<organism evidence="8 9">
    <name type="scientific">Umbra pygmaea</name>
    <name type="common">Eastern mudminnow</name>
    <dbReference type="NCBI Taxonomy" id="75934"/>
    <lineage>
        <taxon>Eukaryota</taxon>
        <taxon>Metazoa</taxon>
        <taxon>Chordata</taxon>
        <taxon>Craniata</taxon>
        <taxon>Vertebrata</taxon>
        <taxon>Euteleostomi</taxon>
        <taxon>Actinopterygii</taxon>
        <taxon>Neopterygii</taxon>
        <taxon>Teleostei</taxon>
        <taxon>Protacanthopterygii</taxon>
        <taxon>Esociformes</taxon>
        <taxon>Umbridae</taxon>
        <taxon>Umbra</taxon>
    </lineage>
</organism>
<evidence type="ECO:0000313" key="8">
    <source>
        <dbReference type="EMBL" id="KAL0966330.1"/>
    </source>
</evidence>
<evidence type="ECO:0000256" key="3">
    <source>
        <dbReference type="ARBA" id="ARBA00022833"/>
    </source>
</evidence>
<dbReference type="InterPro" id="IPR006612">
    <property type="entry name" value="THAP_Znf"/>
</dbReference>
<dbReference type="SMART" id="SM00980">
    <property type="entry name" value="THAP"/>
    <property type="match status" value="1"/>
</dbReference>
<dbReference type="Proteomes" id="UP001557470">
    <property type="component" value="Unassembled WGS sequence"/>
</dbReference>
<evidence type="ECO:0000313" key="9">
    <source>
        <dbReference type="Proteomes" id="UP001557470"/>
    </source>
</evidence>
<dbReference type="InterPro" id="IPR048367">
    <property type="entry name" value="TNP-like_RNaseH_C"/>
</dbReference>
<feature type="region of interest" description="Disordered" evidence="6">
    <location>
        <begin position="86"/>
        <end position="119"/>
    </location>
</feature>
<accession>A0ABD0W5Q6</accession>
<keyword evidence="2 5" id="KW-0863">Zinc-finger</keyword>
<protein>
    <recommendedName>
        <fullName evidence="7">THAP-type domain-containing protein</fullName>
    </recommendedName>
</protein>